<feature type="transmembrane region" description="Helical" evidence="3">
    <location>
        <begin position="66"/>
        <end position="87"/>
    </location>
</feature>
<dbReference type="Gene3D" id="3.40.190.10">
    <property type="entry name" value="Periplasmic binding protein-like II"/>
    <property type="match status" value="1"/>
</dbReference>
<keyword evidence="3" id="KW-0812">Transmembrane</keyword>
<feature type="compositionally biased region" description="Low complexity" evidence="2">
    <location>
        <begin position="509"/>
        <end position="587"/>
    </location>
</feature>
<gene>
    <name evidence="5" type="ORF">LKD31_05635</name>
</gene>
<dbReference type="Proteomes" id="UP001199424">
    <property type="component" value="Unassembled WGS sequence"/>
</dbReference>
<dbReference type="RefSeq" id="WP_308448967.1">
    <property type="nucleotide sequence ID" value="NZ_JAJEQC010000004.1"/>
</dbReference>
<feature type="region of interest" description="Disordered" evidence="2">
    <location>
        <begin position="486"/>
        <end position="607"/>
    </location>
</feature>
<dbReference type="Gene3D" id="3.40.630.190">
    <property type="entry name" value="LCP protein"/>
    <property type="match status" value="1"/>
</dbReference>
<evidence type="ECO:0000259" key="4">
    <source>
        <dbReference type="Pfam" id="PF03816"/>
    </source>
</evidence>
<dbReference type="InterPro" id="IPR004474">
    <property type="entry name" value="LytR_CpsA_psr"/>
</dbReference>
<evidence type="ECO:0000313" key="5">
    <source>
        <dbReference type="EMBL" id="MCC2136493.1"/>
    </source>
</evidence>
<reference evidence="5" key="1">
    <citation type="submission" date="2021-10" db="EMBL/GenBank/DDBJ databases">
        <title>Anaerobic single-cell dispensing facilitates the cultivation of human gut bacteria.</title>
        <authorList>
            <person name="Afrizal A."/>
        </authorList>
    </citation>
    <scope>NUCLEOTIDE SEQUENCE</scope>
    <source>
        <strain evidence="5">CLA-AA-H250</strain>
    </source>
</reference>
<keyword evidence="3" id="KW-0472">Membrane</keyword>
<keyword evidence="3" id="KW-1133">Transmembrane helix</keyword>
<sequence>MSKWKERIPGMVISVLLVAVFAVFMVILLQSKMVPTKLLILGGIALVLLVASAVLLVRSIRNKGQFICGASLSLVLALVLGLASNYISVATGTLTEIGTVRTEYTPVAVYVRTDDPASALEDTKGYTFGILESLDRESTDSAVSQITERFGSAVTTKTYAGITQLIDGLLNKECDAIILNTAYLDVVTELDKYADVESKIRELEVLHVETAVQSEAEKTQSTGNSDAENRIYTLYISGSDTRQGLNTVGRSDVNILATINTETRQILLVTTPRDYYVPLPVSGGIPDKLTHAGIYGVNVSIGTLEMLYDTDIDYYFRLNFSGFTGIVDALGGITVDNDVAFTKGNYTYPVGKVQMDGKMALTFARERYSFVDGDIQRGKNQLKVISAIIDKALSPDILVRYNSIMDSIKDCFEMDVPYDDIAALVRRQLSDNGSWNVVQCSVTGTGDSQIPYSMSDYAYVMRPDYNTVNKAKELMQAVKDGKTLSKTDTNITDADRTRYASMPGDPAASYTSSGSGTQSSSSNNYSYSDSNDYSYSGGSDNSGYEEPSVPSESSGGETPSEPAGGDETPSEPSGGEEIPSEPSGGDETPAEPDPGTNGGETIAEPAA</sequence>
<dbReference type="Pfam" id="PF03816">
    <property type="entry name" value="LytR_cpsA_psr"/>
    <property type="match status" value="1"/>
</dbReference>
<feature type="domain" description="Cell envelope-related transcriptional attenuator" evidence="4">
    <location>
        <begin position="250"/>
        <end position="393"/>
    </location>
</feature>
<feature type="transmembrane region" description="Helical" evidence="3">
    <location>
        <begin position="12"/>
        <end position="32"/>
    </location>
</feature>
<name>A0AAE3AKZ5_9FIRM</name>
<comment type="caution">
    <text evidence="5">The sequence shown here is derived from an EMBL/GenBank/DDBJ whole genome shotgun (WGS) entry which is preliminary data.</text>
</comment>
<accession>A0AAE3AKZ5</accession>
<dbReference type="PANTHER" id="PTHR33392:SF6">
    <property type="entry name" value="POLYISOPRENYL-TEICHOIC ACID--PEPTIDOGLYCAN TEICHOIC ACID TRANSFERASE TAGU"/>
    <property type="match status" value="1"/>
</dbReference>
<evidence type="ECO:0000256" key="2">
    <source>
        <dbReference type="SAM" id="MobiDB-lite"/>
    </source>
</evidence>
<evidence type="ECO:0000313" key="6">
    <source>
        <dbReference type="Proteomes" id="UP001199424"/>
    </source>
</evidence>
<dbReference type="InterPro" id="IPR050922">
    <property type="entry name" value="LytR/CpsA/Psr_CW_biosynth"/>
</dbReference>
<dbReference type="AlphaFoldDB" id="A0AAE3AKZ5"/>
<keyword evidence="6" id="KW-1185">Reference proteome</keyword>
<feature type="transmembrane region" description="Helical" evidence="3">
    <location>
        <begin position="38"/>
        <end position="57"/>
    </location>
</feature>
<proteinExistence type="inferred from homology"/>
<dbReference type="NCBIfam" id="TIGR00350">
    <property type="entry name" value="lytR_cpsA_psr"/>
    <property type="match status" value="1"/>
</dbReference>
<dbReference type="PANTHER" id="PTHR33392">
    <property type="entry name" value="POLYISOPRENYL-TEICHOIC ACID--PEPTIDOGLYCAN TEICHOIC ACID TRANSFERASE TAGU"/>
    <property type="match status" value="1"/>
</dbReference>
<protein>
    <submittedName>
        <fullName evidence="5">LCP family protein</fullName>
    </submittedName>
</protein>
<evidence type="ECO:0000256" key="1">
    <source>
        <dbReference type="ARBA" id="ARBA00006068"/>
    </source>
</evidence>
<dbReference type="EMBL" id="JAJEQC010000004">
    <property type="protein sequence ID" value="MCC2136493.1"/>
    <property type="molecule type" value="Genomic_DNA"/>
</dbReference>
<evidence type="ECO:0000256" key="3">
    <source>
        <dbReference type="SAM" id="Phobius"/>
    </source>
</evidence>
<comment type="similarity">
    <text evidence="1">Belongs to the LytR/CpsA/Psr (LCP) family.</text>
</comment>
<organism evidence="5 6">
    <name type="scientific">Hominenteromicrobium mulieris</name>
    <dbReference type="NCBI Taxonomy" id="2885357"/>
    <lineage>
        <taxon>Bacteria</taxon>
        <taxon>Bacillati</taxon>
        <taxon>Bacillota</taxon>
        <taxon>Clostridia</taxon>
        <taxon>Eubacteriales</taxon>
        <taxon>Oscillospiraceae</taxon>
        <taxon>Hominenteromicrobium</taxon>
    </lineage>
</organism>